<sequence length="118" mass="14273">MAKSNQRIIKKLSSKAAKLFPKVDWDKDDSEPYCEWWDELLPRTPILWYRASYEYSESESICGWAVLKRVFMNERDSTIHGEQLEWLWGHKPTPRNVFFWAFWNPDKLEKITNSYFGY</sequence>
<protein>
    <submittedName>
        <fullName evidence="1">Uncharacterized protein</fullName>
    </submittedName>
</protein>
<proteinExistence type="predicted"/>
<dbReference type="EMBL" id="VSIJ01000005">
    <property type="protein sequence ID" value="TXX67263.1"/>
    <property type="molecule type" value="Genomic_DNA"/>
</dbReference>
<reference evidence="1 2" key="1">
    <citation type="submission" date="2019-06" db="EMBL/GenBank/DDBJ databases">
        <title>Vibrio cholerae phylogeny based on whole-genome sequencing reveals genetic diversity and population strucutre.</title>
        <authorList>
            <person name="Zhiqiu Y."/>
            <person name="Bin L."/>
            <person name="Lingyan J."/>
        </authorList>
    </citation>
    <scope>NUCLEOTIDE SEQUENCE [LARGE SCALE GENOMIC DNA]</scope>
    <source>
        <strain evidence="1 2">N2814</strain>
    </source>
</reference>
<name>A0ABD7SR50_VIBCL</name>
<dbReference type="AlphaFoldDB" id="A0ABD7SR50"/>
<organism evidence="1 2">
    <name type="scientific">Vibrio cholerae</name>
    <dbReference type="NCBI Taxonomy" id="666"/>
    <lineage>
        <taxon>Bacteria</taxon>
        <taxon>Pseudomonadati</taxon>
        <taxon>Pseudomonadota</taxon>
        <taxon>Gammaproteobacteria</taxon>
        <taxon>Vibrionales</taxon>
        <taxon>Vibrionaceae</taxon>
        <taxon>Vibrio</taxon>
    </lineage>
</organism>
<gene>
    <name evidence="1" type="ORF">FXF03_01435</name>
</gene>
<comment type="caution">
    <text evidence="1">The sequence shown here is derived from an EMBL/GenBank/DDBJ whole genome shotgun (WGS) entry which is preliminary data.</text>
</comment>
<dbReference type="Proteomes" id="UP000323819">
    <property type="component" value="Unassembled WGS sequence"/>
</dbReference>
<accession>A0ABD7SR50</accession>
<evidence type="ECO:0000313" key="2">
    <source>
        <dbReference type="Proteomes" id="UP000323819"/>
    </source>
</evidence>
<dbReference type="RefSeq" id="WP_050916540.1">
    <property type="nucleotide sequence ID" value="NZ_NOJJ01000065.1"/>
</dbReference>
<evidence type="ECO:0000313" key="1">
    <source>
        <dbReference type="EMBL" id="TXX67263.1"/>
    </source>
</evidence>